<dbReference type="GO" id="GO:0004519">
    <property type="term" value="F:endonuclease activity"/>
    <property type="evidence" value="ECO:0007669"/>
    <property type="project" value="InterPro"/>
</dbReference>
<evidence type="ECO:0000256" key="1">
    <source>
        <dbReference type="ARBA" id="ARBA00006594"/>
    </source>
</evidence>
<name>A0A480AB54_9CYAN</name>
<keyword evidence="3 6" id="KW-0808">Transferase</keyword>
<evidence type="ECO:0000313" key="7">
    <source>
        <dbReference type="Proteomes" id="UP000299367"/>
    </source>
</evidence>
<dbReference type="Pfam" id="PF01555">
    <property type="entry name" value="N6_N4_Mtase"/>
    <property type="match status" value="1"/>
</dbReference>
<evidence type="ECO:0000259" key="5">
    <source>
        <dbReference type="Pfam" id="PF04471"/>
    </source>
</evidence>
<dbReference type="InterPro" id="IPR007560">
    <property type="entry name" value="Restrct_endonuc_IV_Mrr"/>
</dbReference>
<dbReference type="EMBL" id="BJCF01000019">
    <property type="protein sequence ID" value="GCL42335.1"/>
    <property type="molecule type" value="Genomic_DNA"/>
</dbReference>
<dbReference type="InterPro" id="IPR002941">
    <property type="entry name" value="DNA_methylase_N4/N6"/>
</dbReference>
<proteinExistence type="inferred from homology"/>
<dbReference type="Gene3D" id="3.40.1350.10">
    <property type="match status" value="1"/>
</dbReference>
<accession>A0A480AB54</accession>
<dbReference type="PRINTS" id="PR00508">
    <property type="entry name" value="S21N4MTFRASE"/>
</dbReference>
<reference evidence="7" key="1">
    <citation type="submission" date="2019-02" db="EMBL/GenBank/DDBJ databases">
        <title>Draft genome sequence of Dolichospermum planctonicum NIES-80.</title>
        <authorList>
            <person name="Yamaguchi H."/>
            <person name="Suzuki S."/>
            <person name="Kawachi M."/>
        </authorList>
    </citation>
    <scope>NUCLEOTIDE SEQUENCE [LARGE SCALE GENOMIC DNA]</scope>
    <source>
        <strain evidence="7">NIES-80</strain>
    </source>
</reference>
<dbReference type="GO" id="GO:0009307">
    <property type="term" value="P:DNA restriction-modification system"/>
    <property type="evidence" value="ECO:0007669"/>
    <property type="project" value="InterPro"/>
</dbReference>
<dbReference type="GO" id="GO:0032259">
    <property type="term" value="P:methylation"/>
    <property type="evidence" value="ECO:0007669"/>
    <property type="project" value="UniProtKB-KW"/>
</dbReference>
<dbReference type="GO" id="GO:0003677">
    <property type="term" value="F:DNA binding"/>
    <property type="evidence" value="ECO:0007669"/>
    <property type="project" value="InterPro"/>
</dbReference>
<comment type="similarity">
    <text evidence="1">Belongs to the N(4)/N(6)-methyltransferase family.</text>
</comment>
<protein>
    <submittedName>
        <fullName evidence="6">DNA methyltransferase</fullName>
    </submittedName>
</protein>
<dbReference type="InterPro" id="IPR001091">
    <property type="entry name" value="RM_Methyltransferase"/>
</dbReference>
<feature type="domain" description="Restriction endonuclease type IV Mrr" evidence="5">
    <location>
        <begin position="421"/>
        <end position="520"/>
    </location>
</feature>
<dbReference type="AlphaFoldDB" id="A0A480AB54"/>
<dbReference type="InterPro" id="IPR029063">
    <property type="entry name" value="SAM-dependent_MTases_sf"/>
</dbReference>
<evidence type="ECO:0000259" key="4">
    <source>
        <dbReference type="Pfam" id="PF01555"/>
    </source>
</evidence>
<evidence type="ECO:0000313" key="6">
    <source>
        <dbReference type="EMBL" id="GCL42335.1"/>
    </source>
</evidence>
<comment type="caution">
    <text evidence="6">The sequence shown here is derived from an EMBL/GenBank/DDBJ whole genome shotgun (WGS) entry which is preliminary data.</text>
</comment>
<dbReference type="GO" id="GO:0005737">
    <property type="term" value="C:cytoplasm"/>
    <property type="evidence" value="ECO:0007669"/>
    <property type="project" value="TreeGrafter"/>
</dbReference>
<dbReference type="Pfam" id="PF04471">
    <property type="entry name" value="Mrr_cat"/>
    <property type="match status" value="1"/>
</dbReference>
<dbReference type="RefSeq" id="WP_236097117.1">
    <property type="nucleotide sequence ID" value="NZ_BJCF01000019.1"/>
</dbReference>
<dbReference type="CDD" id="cd02440">
    <property type="entry name" value="AdoMet_MTases"/>
    <property type="match status" value="1"/>
</dbReference>
<dbReference type="SUPFAM" id="SSF53335">
    <property type="entry name" value="S-adenosyl-L-methionine-dependent methyltransferases"/>
    <property type="match status" value="1"/>
</dbReference>
<organism evidence="6 7">
    <name type="scientific">Dolichospermum planctonicum</name>
    <dbReference type="NCBI Taxonomy" id="136072"/>
    <lineage>
        <taxon>Bacteria</taxon>
        <taxon>Bacillati</taxon>
        <taxon>Cyanobacteriota</taxon>
        <taxon>Cyanophyceae</taxon>
        <taxon>Nostocales</taxon>
        <taxon>Aphanizomenonaceae</taxon>
        <taxon>Dolichospermum</taxon>
    </lineage>
</organism>
<evidence type="ECO:0000256" key="2">
    <source>
        <dbReference type="ARBA" id="ARBA00022603"/>
    </source>
</evidence>
<keyword evidence="2 6" id="KW-0489">Methyltransferase</keyword>
<dbReference type="Gene3D" id="3.40.50.150">
    <property type="entry name" value="Vaccinia Virus protein VP39"/>
    <property type="match status" value="1"/>
</dbReference>
<dbReference type="PANTHER" id="PTHR13370">
    <property type="entry name" value="RNA METHYLASE-RELATED"/>
    <property type="match status" value="1"/>
</dbReference>
<sequence>MSTSMKRLYYGDNLQVLRENIPDECIDLIYLDPPFNSQANYNILFKNSTGGSSEAQITAFEDTWTCGIESERFLDEIQDIKGELYQLLDLLVRTLGKNSLSAYLVMMAIRLIELHRVLKSTGSLYLHCDPTASHYLKMILDLIFGADKFRNEIIWKRTGSHGGAKRWGPVHDTILLYTKTKDYTWHKVYQDYDENYIKDFYRFEDDKGFYRLVTLTAAGIRKGDSGKPWRGINPTDVGRHWALPVKAIESLINGNSKSLSTQEKLDILDANNLIYWPVKGQVPQYKRYLDEAPGTQIQDIISDIKPVSSQAKERLAYPTQKPLSLLKRIIQASSNKDDIVLDPFCGCGTAIHAAENLGRNWIGIDITHLAIALIEKRLRDAFPNKFIEDENKNQKLVPGIEFEVEGTPQDLAAAEDLFTRDPYQFEWWACSLVNAQPYKDKKKGADGGIDGLIFFEDVIDIKKSNKTAVKKIIVSVKGGKNLNPAMIRDLRGTMETNKAEIGLFVTLTPPSQPMIKEAASSGFYKAGNGRNYAKVQILTIEELLTAQKRPEFFDMKQGELTFKKAQRENQDIGEQGNLFPHS</sequence>
<dbReference type="Proteomes" id="UP000299367">
    <property type="component" value="Unassembled WGS sequence"/>
</dbReference>
<dbReference type="InterPro" id="IPR011856">
    <property type="entry name" value="tRNA_endonuc-like_dom_sf"/>
</dbReference>
<dbReference type="InterPro" id="IPR002052">
    <property type="entry name" value="DNA_methylase_N6_adenine_CS"/>
</dbReference>
<gene>
    <name evidence="6" type="ORF">NIES80_20380</name>
</gene>
<dbReference type="GO" id="GO:0008170">
    <property type="term" value="F:N-methyltransferase activity"/>
    <property type="evidence" value="ECO:0007669"/>
    <property type="project" value="InterPro"/>
</dbReference>
<dbReference type="PANTHER" id="PTHR13370:SF3">
    <property type="entry name" value="TRNA (GUANINE(10)-N2)-METHYLTRANSFERASE HOMOLOG"/>
    <property type="match status" value="1"/>
</dbReference>
<evidence type="ECO:0000256" key="3">
    <source>
        <dbReference type="ARBA" id="ARBA00022679"/>
    </source>
</evidence>
<feature type="domain" description="DNA methylase N-4/N-6" evidence="4">
    <location>
        <begin position="26"/>
        <end position="374"/>
    </location>
</feature>
<dbReference type="PROSITE" id="PS00092">
    <property type="entry name" value="N6_MTASE"/>
    <property type="match status" value="1"/>
</dbReference>